<keyword evidence="9" id="KW-1003">Cell membrane</keyword>
<comment type="subunit">
    <text evidence="9">Homodimer.</text>
</comment>
<feature type="transmembrane region" description="Helical" evidence="9">
    <location>
        <begin position="321"/>
        <end position="342"/>
    </location>
</feature>
<keyword evidence="7 9" id="KW-0472">Membrane</keyword>
<dbReference type="InterPro" id="IPR006668">
    <property type="entry name" value="Mg_transptr_MgtE_intracell_dom"/>
</dbReference>
<dbReference type="InterPro" id="IPR036739">
    <property type="entry name" value="SLC41_membr_dom_sf"/>
</dbReference>
<feature type="transmembrane region" description="Helical" evidence="9">
    <location>
        <begin position="460"/>
        <end position="482"/>
    </location>
</feature>
<dbReference type="InterPro" id="IPR006669">
    <property type="entry name" value="MgtE_transporter"/>
</dbReference>
<dbReference type="GO" id="GO:0015095">
    <property type="term" value="F:magnesium ion transmembrane transporter activity"/>
    <property type="evidence" value="ECO:0007669"/>
    <property type="project" value="UniProtKB-UniRule"/>
</dbReference>
<accession>A0A841J3S4</accession>
<dbReference type="SMART" id="SM00116">
    <property type="entry name" value="CBS"/>
    <property type="match status" value="2"/>
</dbReference>
<dbReference type="SMART" id="SM00924">
    <property type="entry name" value="MgtE_N"/>
    <property type="match status" value="1"/>
</dbReference>
<keyword evidence="4 9" id="KW-0812">Transmembrane</keyword>
<keyword evidence="3 9" id="KW-0813">Transport</keyword>
<dbReference type="SUPFAM" id="SSF54631">
    <property type="entry name" value="CBS-domain pair"/>
    <property type="match status" value="1"/>
</dbReference>
<sequence length="484" mass="51234">MSEVGASTPATAPPVGPEGDPPEIEGSVLAAPRSQLDEDDRLTPEFVSSVLDAVEDGDSERARDLVAPLHPADVADLLELTPSDRRAALAAALGDMVSAEVLSELNDYVRDDLIDALEPEQVAELAATLDTDDAVAIIEDMEDADQQAVLDAMGPEDRAAIESALAYPEESAGRLMQRDLVAVPQHMTVGQVIDYLRDSDNLTTDFWEIFVVDESHHPIGTCQLSWILTCPRGVSIGDVMKREQTLIPVDMDQEEVALRFQKYALISAAVVDASGRLVGMITVDDILHIVQQEAGEDILRLSGAGDGDINQPILLTVRTRLSWLVVNLGTAIFAASVVGLFQETIAKYVVLAVLMPIVSGMGGNAGTQTMAVAVRALATNQLTSSNTRRNIVRELRIALANGLVLGVLIGVATGLIYGNPDLGIVIALAMLINNLTAGLGGILVPVALEKAGVDPAVSSAVFVTTLTDVMGFFSFLGLATVWGL</sequence>
<dbReference type="Pfam" id="PF03448">
    <property type="entry name" value="MgtE_N"/>
    <property type="match status" value="1"/>
</dbReference>
<gene>
    <name evidence="12" type="ORF">FHS92_001895</name>
</gene>
<evidence type="ECO:0000313" key="12">
    <source>
        <dbReference type="EMBL" id="MBB6124166.1"/>
    </source>
</evidence>
<dbReference type="SUPFAM" id="SSF161093">
    <property type="entry name" value="MgtE membrane domain-like"/>
    <property type="match status" value="1"/>
</dbReference>
<keyword evidence="13" id="KW-1185">Reference proteome</keyword>
<organism evidence="12 13">
    <name type="scientific">Sphingobium subterraneum</name>
    <dbReference type="NCBI Taxonomy" id="627688"/>
    <lineage>
        <taxon>Bacteria</taxon>
        <taxon>Pseudomonadati</taxon>
        <taxon>Pseudomonadota</taxon>
        <taxon>Alphaproteobacteria</taxon>
        <taxon>Sphingomonadales</taxon>
        <taxon>Sphingomonadaceae</taxon>
        <taxon>Sphingobium</taxon>
    </lineage>
</organism>
<feature type="domain" description="CBS" evidence="11">
    <location>
        <begin position="240"/>
        <end position="298"/>
    </location>
</feature>
<comment type="caution">
    <text evidence="12">The sequence shown here is derived from an EMBL/GenBank/DDBJ whole genome shotgun (WGS) entry which is preliminary data.</text>
</comment>
<dbReference type="CDD" id="cd04606">
    <property type="entry name" value="CBS_pair_Mg_transporter"/>
    <property type="match status" value="1"/>
</dbReference>
<evidence type="ECO:0000256" key="8">
    <source>
        <dbReference type="PROSITE-ProRule" id="PRU00703"/>
    </source>
</evidence>
<dbReference type="EMBL" id="JACIJP010000002">
    <property type="protein sequence ID" value="MBB6124166.1"/>
    <property type="molecule type" value="Genomic_DNA"/>
</dbReference>
<dbReference type="PROSITE" id="PS51371">
    <property type="entry name" value="CBS"/>
    <property type="match status" value="1"/>
</dbReference>
<evidence type="ECO:0000256" key="9">
    <source>
        <dbReference type="RuleBase" id="RU362011"/>
    </source>
</evidence>
<dbReference type="PANTHER" id="PTHR43773:SF1">
    <property type="entry name" value="MAGNESIUM TRANSPORTER MGTE"/>
    <property type="match status" value="1"/>
</dbReference>
<dbReference type="InterPro" id="IPR000644">
    <property type="entry name" value="CBS_dom"/>
</dbReference>
<evidence type="ECO:0000256" key="1">
    <source>
        <dbReference type="ARBA" id="ARBA00004141"/>
    </source>
</evidence>
<dbReference type="Proteomes" id="UP000552700">
    <property type="component" value="Unassembled WGS sequence"/>
</dbReference>
<dbReference type="GO" id="GO:0046872">
    <property type="term" value="F:metal ion binding"/>
    <property type="evidence" value="ECO:0007669"/>
    <property type="project" value="UniProtKB-KW"/>
</dbReference>
<evidence type="ECO:0000256" key="2">
    <source>
        <dbReference type="ARBA" id="ARBA00009749"/>
    </source>
</evidence>
<dbReference type="AlphaFoldDB" id="A0A841J3S4"/>
<keyword evidence="6 9" id="KW-1133">Transmembrane helix</keyword>
<protein>
    <recommendedName>
        <fullName evidence="9">Magnesium transporter MgtE</fullName>
    </recommendedName>
</protein>
<reference evidence="12 13" key="1">
    <citation type="submission" date="2020-08" db="EMBL/GenBank/DDBJ databases">
        <title>Genomic Encyclopedia of Type Strains, Phase IV (KMG-IV): sequencing the most valuable type-strain genomes for metagenomic binning, comparative biology and taxonomic classification.</title>
        <authorList>
            <person name="Goeker M."/>
        </authorList>
    </citation>
    <scope>NUCLEOTIDE SEQUENCE [LARGE SCALE GENOMIC DNA]</scope>
    <source>
        <strain evidence="12 13">DSM 102255</strain>
    </source>
</reference>
<proteinExistence type="inferred from homology"/>
<evidence type="ECO:0000313" key="13">
    <source>
        <dbReference type="Proteomes" id="UP000552700"/>
    </source>
</evidence>
<feature type="region of interest" description="Disordered" evidence="10">
    <location>
        <begin position="1"/>
        <end position="26"/>
    </location>
</feature>
<evidence type="ECO:0000256" key="7">
    <source>
        <dbReference type="ARBA" id="ARBA00023136"/>
    </source>
</evidence>
<evidence type="ECO:0000256" key="3">
    <source>
        <dbReference type="ARBA" id="ARBA00022448"/>
    </source>
</evidence>
<dbReference type="Gene3D" id="3.10.580.10">
    <property type="entry name" value="CBS-domain"/>
    <property type="match status" value="1"/>
</dbReference>
<dbReference type="InterPro" id="IPR038076">
    <property type="entry name" value="MgtE_N_sf"/>
</dbReference>
<comment type="function">
    <text evidence="9">Acts as a magnesium transporter.</text>
</comment>
<dbReference type="Gene3D" id="1.25.60.10">
    <property type="entry name" value="MgtE N-terminal domain-like"/>
    <property type="match status" value="1"/>
</dbReference>
<feature type="transmembrane region" description="Helical" evidence="9">
    <location>
        <begin position="348"/>
        <end position="374"/>
    </location>
</feature>
<dbReference type="InterPro" id="IPR006667">
    <property type="entry name" value="SLC41_membr_dom"/>
</dbReference>
<feature type="transmembrane region" description="Helical" evidence="9">
    <location>
        <begin position="424"/>
        <end position="448"/>
    </location>
</feature>
<keyword evidence="8" id="KW-0129">CBS domain</keyword>
<evidence type="ECO:0000256" key="6">
    <source>
        <dbReference type="ARBA" id="ARBA00022989"/>
    </source>
</evidence>
<keyword evidence="5 9" id="KW-0460">Magnesium</keyword>
<name>A0A841J3S4_9SPHN</name>
<dbReference type="GO" id="GO:0005886">
    <property type="term" value="C:plasma membrane"/>
    <property type="evidence" value="ECO:0007669"/>
    <property type="project" value="UniProtKB-SubCell"/>
</dbReference>
<evidence type="ECO:0000259" key="11">
    <source>
        <dbReference type="PROSITE" id="PS51371"/>
    </source>
</evidence>
<dbReference type="SUPFAM" id="SSF158791">
    <property type="entry name" value="MgtE N-terminal domain-like"/>
    <property type="match status" value="1"/>
</dbReference>
<evidence type="ECO:0000256" key="10">
    <source>
        <dbReference type="SAM" id="MobiDB-lite"/>
    </source>
</evidence>
<evidence type="ECO:0000256" key="4">
    <source>
        <dbReference type="ARBA" id="ARBA00022692"/>
    </source>
</evidence>
<dbReference type="RefSeq" id="WP_184079858.1">
    <property type="nucleotide sequence ID" value="NZ_JACIJP010000002.1"/>
</dbReference>
<comment type="subcellular location">
    <subcellularLocation>
        <location evidence="9">Cell membrane</location>
        <topology evidence="9">Multi-pass membrane protein</topology>
    </subcellularLocation>
    <subcellularLocation>
        <location evidence="1">Membrane</location>
        <topology evidence="1">Multi-pass membrane protein</topology>
    </subcellularLocation>
</comment>
<dbReference type="NCBIfam" id="TIGR00400">
    <property type="entry name" value="mgtE"/>
    <property type="match status" value="1"/>
</dbReference>
<evidence type="ECO:0000256" key="5">
    <source>
        <dbReference type="ARBA" id="ARBA00022842"/>
    </source>
</evidence>
<dbReference type="Pfam" id="PF00571">
    <property type="entry name" value="CBS"/>
    <property type="match status" value="2"/>
</dbReference>
<dbReference type="InterPro" id="IPR046342">
    <property type="entry name" value="CBS_dom_sf"/>
</dbReference>
<keyword evidence="9" id="KW-0479">Metal-binding</keyword>
<comment type="similarity">
    <text evidence="2 9">Belongs to the SLC41A transporter family.</text>
</comment>
<dbReference type="PANTHER" id="PTHR43773">
    <property type="entry name" value="MAGNESIUM TRANSPORTER MGTE"/>
    <property type="match status" value="1"/>
</dbReference>
<dbReference type="Pfam" id="PF01769">
    <property type="entry name" value="MgtE"/>
    <property type="match status" value="1"/>
</dbReference>
<feature type="transmembrane region" description="Helical" evidence="9">
    <location>
        <begin position="395"/>
        <end position="418"/>
    </location>
</feature>
<dbReference type="Gene3D" id="1.10.357.20">
    <property type="entry name" value="SLC41 divalent cation transporters, integral membrane domain"/>
    <property type="match status" value="1"/>
</dbReference>